<dbReference type="Pfam" id="PF08240">
    <property type="entry name" value="ADH_N"/>
    <property type="match status" value="1"/>
</dbReference>
<dbReference type="InterPro" id="IPR010085">
    <property type="entry name" value="Crot_CoA_red"/>
</dbReference>
<dbReference type="GO" id="GO:0043880">
    <property type="term" value="F:crotonyl-CoA reductase activity"/>
    <property type="evidence" value="ECO:0007669"/>
    <property type="project" value="InterPro"/>
</dbReference>
<feature type="domain" description="Enoyl reductase (ER)" evidence="2">
    <location>
        <begin position="48"/>
        <end position="413"/>
    </location>
</feature>
<evidence type="ECO:0000259" key="2">
    <source>
        <dbReference type="SMART" id="SM00829"/>
    </source>
</evidence>
<name>A0A381PKG7_9ZZZZ</name>
<dbReference type="InterPro" id="IPR051603">
    <property type="entry name" value="Zinc-ADH_QOR/CCCR"/>
</dbReference>
<sequence length="454" mass="50159">MQHILEAIQAEASSDEIAALEIPESYRAAFVRRDEQEMFEGRESTEKDPRESIHIGEVPTPELAPDEVYLAVMASSINFNTVWTSIFEPLPTFGFLDRLGRESSWGARHALDHHVIGSDASGVVLKAGSAVRNWKPGDRVAVHCNYVDDQDPAAHEDSMLASNQRIWGFESNFGGLADLSIVKANQLMPKPDHLTWEESAVNALCASTSYRMLVGDNAARMKQGDNVLVWGASGGLGGYACQLVLNGGGTPVGIVSSSDKVDLLHQLGVEHVIDRREERYEFWADEHTQDEREWRRLGKQVRNFIGDDPDIVFEHPGRSTMGASVFITKRGGKIVTCAATTGYMIEYDNRHLWMRLKQIVSSHFANYAEAWQMNQLISKGRIQPILSKTFDLAGTGEAAFQVHHNQHEGKLGVLCLAPESGLGITNPEKREAIGESKITLFQRHAASLENTPGG</sequence>
<proteinExistence type="predicted"/>
<evidence type="ECO:0000256" key="1">
    <source>
        <dbReference type="ARBA" id="ARBA00022857"/>
    </source>
</evidence>
<protein>
    <recommendedName>
        <fullName evidence="2">Enoyl reductase (ER) domain-containing protein</fullName>
    </recommendedName>
</protein>
<dbReference type="Gene3D" id="3.90.180.10">
    <property type="entry name" value="Medium-chain alcohol dehydrogenases, catalytic domain"/>
    <property type="match status" value="2"/>
</dbReference>
<dbReference type="NCBIfam" id="TIGR01751">
    <property type="entry name" value="crot-CoA-red"/>
    <property type="match status" value="1"/>
</dbReference>
<dbReference type="InterPro" id="IPR013154">
    <property type="entry name" value="ADH-like_N"/>
</dbReference>
<dbReference type="AlphaFoldDB" id="A0A381PKG7"/>
<dbReference type="SUPFAM" id="SSF51735">
    <property type="entry name" value="NAD(P)-binding Rossmann-fold domains"/>
    <property type="match status" value="1"/>
</dbReference>
<dbReference type="PANTHER" id="PTHR44154:SF1">
    <property type="entry name" value="QUINONE OXIDOREDUCTASE"/>
    <property type="match status" value="1"/>
</dbReference>
<dbReference type="InterPro" id="IPR013149">
    <property type="entry name" value="ADH-like_C"/>
</dbReference>
<reference evidence="3" key="1">
    <citation type="submission" date="2018-05" db="EMBL/GenBank/DDBJ databases">
        <authorList>
            <person name="Lanie J.A."/>
            <person name="Ng W.-L."/>
            <person name="Kazmierczak K.M."/>
            <person name="Andrzejewski T.M."/>
            <person name="Davidsen T.M."/>
            <person name="Wayne K.J."/>
            <person name="Tettelin H."/>
            <person name="Glass J.I."/>
            <person name="Rusch D."/>
            <person name="Podicherti R."/>
            <person name="Tsui H.-C.T."/>
            <person name="Winkler M.E."/>
        </authorList>
    </citation>
    <scope>NUCLEOTIDE SEQUENCE</scope>
</reference>
<dbReference type="PANTHER" id="PTHR44154">
    <property type="entry name" value="QUINONE OXIDOREDUCTASE"/>
    <property type="match status" value="1"/>
</dbReference>
<dbReference type="SMART" id="SM00829">
    <property type="entry name" value="PKS_ER"/>
    <property type="match status" value="1"/>
</dbReference>
<evidence type="ECO:0000313" key="3">
    <source>
        <dbReference type="EMBL" id="SUZ67526.1"/>
    </source>
</evidence>
<dbReference type="InterPro" id="IPR011032">
    <property type="entry name" value="GroES-like_sf"/>
</dbReference>
<dbReference type="EMBL" id="UINC01001015">
    <property type="protein sequence ID" value="SUZ67526.1"/>
    <property type="molecule type" value="Genomic_DNA"/>
</dbReference>
<dbReference type="InterPro" id="IPR020843">
    <property type="entry name" value="ER"/>
</dbReference>
<accession>A0A381PKG7</accession>
<keyword evidence="1" id="KW-0521">NADP</keyword>
<dbReference type="InterPro" id="IPR036291">
    <property type="entry name" value="NAD(P)-bd_dom_sf"/>
</dbReference>
<dbReference type="SUPFAM" id="SSF50129">
    <property type="entry name" value="GroES-like"/>
    <property type="match status" value="1"/>
</dbReference>
<organism evidence="3">
    <name type="scientific">marine metagenome</name>
    <dbReference type="NCBI Taxonomy" id="408172"/>
    <lineage>
        <taxon>unclassified sequences</taxon>
        <taxon>metagenomes</taxon>
        <taxon>ecological metagenomes</taxon>
    </lineage>
</organism>
<gene>
    <name evidence="3" type="ORF">METZ01_LOCUS20380</name>
</gene>
<dbReference type="Pfam" id="PF00107">
    <property type="entry name" value="ADH_zinc_N"/>
    <property type="match status" value="1"/>
</dbReference>